<dbReference type="PROSITE" id="PS51968">
    <property type="entry name" value="GRH_CP2_DB"/>
    <property type="match status" value="1"/>
</dbReference>
<dbReference type="GO" id="GO:0001228">
    <property type="term" value="F:DNA-binding transcription activator activity, RNA polymerase II-specific"/>
    <property type="evidence" value="ECO:0007669"/>
    <property type="project" value="TreeGrafter"/>
</dbReference>
<feature type="region of interest" description="Disordered" evidence="3">
    <location>
        <begin position="218"/>
        <end position="247"/>
    </location>
</feature>
<accession>A0A6P7GHK1</accession>
<keyword evidence="1" id="KW-0539">Nucleus</keyword>
<protein>
    <submittedName>
        <fullName evidence="5">Protein grainyhead-like</fullName>
    </submittedName>
</protein>
<feature type="compositionally biased region" description="Polar residues" evidence="3">
    <location>
        <begin position="222"/>
        <end position="237"/>
    </location>
</feature>
<dbReference type="RefSeq" id="XP_028145332.1">
    <property type="nucleotide sequence ID" value="XM_028289531.1"/>
</dbReference>
<dbReference type="InParanoid" id="A0A6P7GHK1"/>
<feature type="region of interest" description="Disordered" evidence="3">
    <location>
        <begin position="441"/>
        <end position="471"/>
    </location>
</feature>
<dbReference type="CDD" id="cd22249">
    <property type="entry name" value="UDM1_RNF168_RNF169-like"/>
    <property type="match status" value="1"/>
</dbReference>
<feature type="compositionally biased region" description="Low complexity" evidence="3">
    <location>
        <begin position="238"/>
        <end position="247"/>
    </location>
</feature>
<feature type="coiled-coil region" evidence="2">
    <location>
        <begin position="537"/>
        <end position="578"/>
    </location>
</feature>
<dbReference type="PANTHER" id="PTHR11037">
    <property type="entry name" value="TRANSCRIPTION FACTOR CP2"/>
    <property type="match status" value="1"/>
</dbReference>
<evidence type="ECO:0000313" key="5">
    <source>
        <dbReference type="RefSeq" id="XP_028145332.1"/>
    </source>
</evidence>
<dbReference type="InterPro" id="IPR007604">
    <property type="entry name" value="CP2"/>
</dbReference>
<dbReference type="GO" id="GO:0000978">
    <property type="term" value="F:RNA polymerase II cis-regulatory region sequence-specific DNA binding"/>
    <property type="evidence" value="ECO:0007669"/>
    <property type="project" value="TreeGrafter"/>
</dbReference>
<dbReference type="InterPro" id="IPR040167">
    <property type="entry name" value="TF_CP2-like"/>
</dbReference>
<dbReference type="GO" id="GO:0005634">
    <property type="term" value="C:nucleus"/>
    <property type="evidence" value="ECO:0007669"/>
    <property type="project" value="UniProtKB-SubCell"/>
</dbReference>
<feature type="non-terminal residue" evidence="5">
    <location>
        <position position="1"/>
    </location>
</feature>
<evidence type="ECO:0000259" key="4">
    <source>
        <dbReference type="PROSITE" id="PS51968"/>
    </source>
</evidence>
<evidence type="ECO:0000256" key="2">
    <source>
        <dbReference type="SAM" id="Coils"/>
    </source>
</evidence>
<organism evidence="5">
    <name type="scientific">Diabrotica virgifera virgifera</name>
    <name type="common">western corn rootworm</name>
    <dbReference type="NCBI Taxonomy" id="50390"/>
    <lineage>
        <taxon>Eukaryota</taxon>
        <taxon>Metazoa</taxon>
        <taxon>Ecdysozoa</taxon>
        <taxon>Arthropoda</taxon>
        <taxon>Hexapoda</taxon>
        <taxon>Insecta</taxon>
        <taxon>Pterygota</taxon>
        <taxon>Neoptera</taxon>
        <taxon>Endopterygota</taxon>
        <taxon>Coleoptera</taxon>
        <taxon>Polyphaga</taxon>
        <taxon>Cucujiformia</taxon>
        <taxon>Chrysomeloidea</taxon>
        <taxon>Chrysomelidae</taxon>
        <taxon>Galerucinae</taxon>
        <taxon>Diabroticina</taxon>
        <taxon>Diabroticites</taxon>
        <taxon>Diabrotica</taxon>
    </lineage>
</organism>
<gene>
    <name evidence="5" type="primary">LOC114338899</name>
</gene>
<sequence>KRKESLDSTSSHTAGDLPVVGQRGMAELPEGAAPPEDHQNWRAFYEHPLTAATTAMLNIGGGAEDQSTAMGLIYEYYKIPDSKDKLADIWSAGSQAGGILTSQLKATNGLVSGAGLELATPPLSAAGQLNSQELQGLFINPHVGYTQPAAAGQNLQIVKREPEDLSHHRKLDCSSPSSGSIDGSIIIPKLSRPKVVLVSSAVGQSGDLVVDVNSIKDESHHGLTSPQHGSRSINGTPTSTHSSLLADSSSTGPIEFISANGLKPAMYTTQIFASMSSAPHSGGSGTPSPIPYTDHVQYSTQSSLAGGSVSGNTTIYSSTGRPSSSTTFSATDPYYREYFTVASGAGTPEPLYSTQLRNNQLAYADEAATGGTTASFVERYVRQSTYHGKGVIAAAGLTVDLPSPDSGIGADAITPRDQNTLQQSFDYAELCQTNSSLLDPLSLSQRSNSSAQSPGNQTTSRSRPWHDFGRQNDADKIQIPKIFSPVGFKYHLETPISTSQRREDDRITYINKGQFYGITLEYLPDPDKQLKSQTVKQKEYRKKMEELKLINEKALQHINQLRNELKISNETIQKLEREGRRENIVIQGLQIDTDQPLLVGNEVEKFIEKEIRVKVNVNEARKLGEIIFGKDG</sequence>
<name>A0A6P7GHK1_DIAVI</name>
<feature type="domain" description="Grh/CP2 DB" evidence="4">
    <location>
        <begin position="484"/>
        <end position="632"/>
    </location>
</feature>
<feature type="compositionally biased region" description="Low complexity" evidence="3">
    <location>
        <begin position="441"/>
        <end position="453"/>
    </location>
</feature>
<dbReference type="PANTHER" id="PTHR11037:SF20">
    <property type="entry name" value="PROTEIN GRAINYHEAD"/>
    <property type="match status" value="1"/>
</dbReference>
<keyword evidence="2" id="KW-0175">Coiled coil</keyword>
<reference evidence="5" key="1">
    <citation type="submission" date="2025-08" db="UniProtKB">
        <authorList>
            <consortium name="RefSeq"/>
        </authorList>
    </citation>
    <scope>IDENTIFICATION</scope>
    <source>
        <tissue evidence="5">Whole insect</tissue>
    </source>
</reference>
<proteinExistence type="predicted"/>
<comment type="subcellular location">
    <subcellularLocation>
        <location evidence="1">Nucleus</location>
    </subcellularLocation>
</comment>
<keyword evidence="1" id="KW-0238">DNA-binding</keyword>
<feature type="region of interest" description="Disordered" evidence="3">
    <location>
        <begin position="1"/>
        <end position="22"/>
    </location>
</feature>
<dbReference type="Pfam" id="PF04516">
    <property type="entry name" value="CP2"/>
    <property type="match status" value="1"/>
</dbReference>
<evidence type="ECO:0000256" key="1">
    <source>
        <dbReference type="PROSITE-ProRule" id="PRU01313"/>
    </source>
</evidence>
<dbReference type="AlphaFoldDB" id="A0A6P7GHK1"/>
<evidence type="ECO:0000256" key="3">
    <source>
        <dbReference type="SAM" id="MobiDB-lite"/>
    </source>
</evidence>